<proteinExistence type="predicted"/>
<protein>
    <submittedName>
        <fullName evidence="3">CpcD-like domain-containing protein</fullName>
    </submittedName>
</protein>
<evidence type="ECO:0000313" key="3">
    <source>
        <dbReference type="WBParaSite" id="EVEC_0000522001-mRNA-1"/>
    </source>
</evidence>
<organism evidence="3">
    <name type="scientific">Enterobius vermicularis</name>
    <name type="common">Human pinworm</name>
    <dbReference type="NCBI Taxonomy" id="51028"/>
    <lineage>
        <taxon>Eukaryota</taxon>
        <taxon>Metazoa</taxon>
        <taxon>Ecdysozoa</taxon>
        <taxon>Nematoda</taxon>
        <taxon>Chromadorea</taxon>
        <taxon>Rhabditida</taxon>
        <taxon>Spirurina</taxon>
        <taxon>Oxyuridomorpha</taxon>
        <taxon>Oxyuroidea</taxon>
        <taxon>Oxyuridae</taxon>
        <taxon>Enterobius</taxon>
    </lineage>
</organism>
<dbReference type="AlphaFoldDB" id="A0A158QAH8"/>
<keyword evidence="2" id="KW-1185">Reference proteome</keyword>
<dbReference type="WBParaSite" id="EVEC_0000522001-mRNA-1">
    <property type="protein sequence ID" value="EVEC_0000522001-mRNA-1"/>
    <property type="gene ID" value="EVEC_0000522001"/>
</dbReference>
<name>A0A158QAH8_ENTVE</name>
<sequence length="180" mass="21006">MSLIWTNLTAMESEVTYMVAQVKRNYVILVLDIDDPFNYSMLRRASLLMQIETTRLLNPLDKVKVKSYERNKVAVDSGMIVEAEVCQLEPGRFEYETRWGGRKLRYYLPKGFSETEFGGHELGQHRLRVRIIRPTTYTANVGDIPYLTRSINLNPIQQVQEYERLLSTSAIFAMEKLKYN</sequence>
<accession>A0A158QAH8</accession>
<evidence type="ECO:0000313" key="1">
    <source>
        <dbReference type="EMBL" id="VDD90122.1"/>
    </source>
</evidence>
<gene>
    <name evidence="1" type="ORF">EVEC_LOCUS4873</name>
</gene>
<dbReference type="Proteomes" id="UP000274131">
    <property type="component" value="Unassembled WGS sequence"/>
</dbReference>
<dbReference type="EMBL" id="UXUI01007988">
    <property type="protein sequence ID" value="VDD90122.1"/>
    <property type="molecule type" value="Genomic_DNA"/>
</dbReference>
<evidence type="ECO:0000313" key="2">
    <source>
        <dbReference type="Proteomes" id="UP000274131"/>
    </source>
</evidence>
<reference evidence="1 2" key="2">
    <citation type="submission" date="2018-10" db="EMBL/GenBank/DDBJ databases">
        <authorList>
            <consortium name="Pathogen Informatics"/>
        </authorList>
    </citation>
    <scope>NUCLEOTIDE SEQUENCE [LARGE SCALE GENOMIC DNA]</scope>
</reference>
<reference evidence="3" key="1">
    <citation type="submission" date="2016-04" db="UniProtKB">
        <authorList>
            <consortium name="WormBaseParasite"/>
        </authorList>
    </citation>
    <scope>IDENTIFICATION</scope>
</reference>